<name>A0AAD5KRT4_9CRUS</name>
<dbReference type="Pfam" id="PF17171">
    <property type="entry name" value="GST_C_6"/>
    <property type="match status" value="1"/>
</dbReference>
<dbReference type="GO" id="GO:0005737">
    <property type="term" value="C:cytoplasm"/>
    <property type="evidence" value="ECO:0007669"/>
    <property type="project" value="TreeGrafter"/>
</dbReference>
<dbReference type="SFLD" id="SFLDG01180">
    <property type="entry name" value="SUF1"/>
    <property type="match status" value="1"/>
</dbReference>
<dbReference type="SFLD" id="SFLDG01200">
    <property type="entry name" value="SUF1.1"/>
    <property type="match status" value="1"/>
</dbReference>
<organism evidence="4 5">
    <name type="scientific">Daphnia sinensis</name>
    <dbReference type="NCBI Taxonomy" id="1820382"/>
    <lineage>
        <taxon>Eukaryota</taxon>
        <taxon>Metazoa</taxon>
        <taxon>Ecdysozoa</taxon>
        <taxon>Arthropoda</taxon>
        <taxon>Crustacea</taxon>
        <taxon>Branchiopoda</taxon>
        <taxon>Diplostraca</taxon>
        <taxon>Cladocera</taxon>
        <taxon>Anomopoda</taxon>
        <taxon>Daphniidae</taxon>
        <taxon>Daphnia</taxon>
        <taxon>Daphnia similis group</taxon>
    </lineage>
</organism>
<dbReference type="InterPro" id="IPR033468">
    <property type="entry name" value="Metaxin_GST"/>
</dbReference>
<dbReference type="InterPro" id="IPR040079">
    <property type="entry name" value="Glutathione_S-Trfase"/>
</dbReference>
<proteinExistence type="inferred from homology"/>
<evidence type="ECO:0000256" key="1">
    <source>
        <dbReference type="ARBA" id="ARBA00006475"/>
    </source>
</evidence>
<dbReference type="InterPro" id="IPR012336">
    <property type="entry name" value="Thioredoxin-like_fold"/>
</dbReference>
<feature type="domain" description="Thioredoxin-like fold" evidence="3">
    <location>
        <begin position="74"/>
        <end position="153"/>
    </location>
</feature>
<accession>A0AAD5KRT4</accession>
<keyword evidence="5" id="KW-1185">Reference proteome</keyword>
<reference evidence="4 5" key="1">
    <citation type="submission" date="2022-05" db="EMBL/GenBank/DDBJ databases">
        <title>A multi-omics perspective on studying reproductive biology in Daphnia sinensis.</title>
        <authorList>
            <person name="Jia J."/>
        </authorList>
    </citation>
    <scope>NUCLEOTIDE SEQUENCE [LARGE SCALE GENOMIC DNA]</scope>
    <source>
        <strain evidence="4 5">WSL</strain>
    </source>
</reference>
<comment type="caution">
    <text evidence="4">The sequence shown here is derived from an EMBL/GenBank/DDBJ whole genome shotgun (WGS) entry which is preliminary data.</text>
</comment>
<dbReference type="EMBL" id="WJBH02000005">
    <property type="protein sequence ID" value="KAI9557767.1"/>
    <property type="molecule type" value="Genomic_DNA"/>
</dbReference>
<dbReference type="PANTHER" id="PTHR12289:SF41">
    <property type="entry name" value="FAILED AXON CONNECTIONS-RELATED"/>
    <property type="match status" value="1"/>
</dbReference>
<dbReference type="Pfam" id="PF17172">
    <property type="entry name" value="GST_N_4"/>
    <property type="match status" value="1"/>
</dbReference>
<dbReference type="InterPro" id="IPR026928">
    <property type="entry name" value="FAX/IsoI-like"/>
</dbReference>
<dbReference type="InterPro" id="IPR050931">
    <property type="entry name" value="Mito_Protein_Transport_Metaxin"/>
</dbReference>
<dbReference type="Gene3D" id="1.20.1050.10">
    <property type="match status" value="1"/>
</dbReference>
<evidence type="ECO:0000259" key="2">
    <source>
        <dbReference type="Pfam" id="PF17171"/>
    </source>
</evidence>
<dbReference type="CDD" id="cd03193">
    <property type="entry name" value="GST_C_Metaxin"/>
    <property type="match status" value="1"/>
</dbReference>
<evidence type="ECO:0000259" key="3">
    <source>
        <dbReference type="Pfam" id="PF17172"/>
    </source>
</evidence>
<dbReference type="SFLD" id="SFLDS00019">
    <property type="entry name" value="Glutathione_Transferase_(cytos"/>
    <property type="match status" value="1"/>
</dbReference>
<comment type="similarity">
    <text evidence="1">Belongs to the FAX family.</text>
</comment>
<protein>
    <submittedName>
        <fullName evidence="4">Uncharacterized protein</fullName>
    </submittedName>
</protein>
<dbReference type="PANTHER" id="PTHR12289">
    <property type="entry name" value="METAXIN RELATED"/>
    <property type="match status" value="1"/>
</dbReference>
<evidence type="ECO:0000313" key="4">
    <source>
        <dbReference type="EMBL" id="KAI9557767.1"/>
    </source>
</evidence>
<dbReference type="InterPro" id="IPR036282">
    <property type="entry name" value="Glutathione-S-Trfase_C_sf"/>
</dbReference>
<dbReference type="SUPFAM" id="SSF47616">
    <property type="entry name" value="GST C-terminal domain-like"/>
    <property type="match status" value="1"/>
</dbReference>
<sequence length="498" mass="56141">MKHGKPARHRDRTQRRQFFVRRVKRISSKIVAIRLSNLFENSKEEVEFSTEGCGHSPPTTQRQIHSEHFAIPTETGNNDFTEPKSLKNKTPWITLNGEDFADSQICLELLADEFQKDFSAHLSPEEKATARAFQIMAEEHFYWTGVLWRWVYTKGKTIRQIHATFAPPISLKIPLVCRRMKSQAIGQGLGRHAEKDVIEMGIKDLRAMSHYLGNKSYFMGEEPTEVDCAMFGMLAQLVWNMPGSPFERLLNRLGLLLTSAFITHSAKACMPTIAEGGRNTREMGSTSQIKASNDLIDSLYPGTAVTRLQNVQKRVKSLTPEQLSQDWETVRRSILWAGGLRDLPNVRPGKGYTGHSFNDFNHCDLTTMRGDEADNNNEGRVAGIAYNNRLGEGIRIASIEELGPGGSWSTCMIGCNKEPPQDVAHIQFKSRIAFKLVWTPPTFNTFVLVDDSGALLNWGTPTGTLPHISERRRNFETVAGSKYAVEAERKGTEMQRQQ</sequence>
<evidence type="ECO:0000313" key="5">
    <source>
        <dbReference type="Proteomes" id="UP000820818"/>
    </source>
</evidence>
<dbReference type="Proteomes" id="UP000820818">
    <property type="component" value="Linkage Group LG5"/>
</dbReference>
<dbReference type="AlphaFoldDB" id="A0AAD5KRT4"/>
<feature type="domain" description="Metaxin glutathione S-transferase" evidence="2">
    <location>
        <begin position="202"/>
        <end position="252"/>
    </location>
</feature>
<gene>
    <name evidence="4" type="ORF">GHT06_014515</name>
</gene>